<evidence type="ECO:0000313" key="2">
    <source>
        <dbReference type="Proteomes" id="UP001152798"/>
    </source>
</evidence>
<protein>
    <submittedName>
        <fullName evidence="1">Uncharacterized protein</fullName>
    </submittedName>
</protein>
<reference evidence="1" key="1">
    <citation type="submission" date="2022-01" db="EMBL/GenBank/DDBJ databases">
        <authorList>
            <person name="King R."/>
        </authorList>
    </citation>
    <scope>NUCLEOTIDE SEQUENCE</scope>
</reference>
<proteinExistence type="predicted"/>
<keyword evidence="2" id="KW-1185">Reference proteome</keyword>
<name>A0A9P0EET1_NEZVI</name>
<organism evidence="1 2">
    <name type="scientific">Nezara viridula</name>
    <name type="common">Southern green stink bug</name>
    <name type="synonym">Cimex viridulus</name>
    <dbReference type="NCBI Taxonomy" id="85310"/>
    <lineage>
        <taxon>Eukaryota</taxon>
        <taxon>Metazoa</taxon>
        <taxon>Ecdysozoa</taxon>
        <taxon>Arthropoda</taxon>
        <taxon>Hexapoda</taxon>
        <taxon>Insecta</taxon>
        <taxon>Pterygota</taxon>
        <taxon>Neoptera</taxon>
        <taxon>Paraneoptera</taxon>
        <taxon>Hemiptera</taxon>
        <taxon>Heteroptera</taxon>
        <taxon>Panheteroptera</taxon>
        <taxon>Pentatomomorpha</taxon>
        <taxon>Pentatomoidea</taxon>
        <taxon>Pentatomidae</taxon>
        <taxon>Pentatominae</taxon>
        <taxon>Nezara</taxon>
    </lineage>
</organism>
<accession>A0A9P0EET1</accession>
<dbReference type="EMBL" id="OV725079">
    <property type="protein sequence ID" value="CAH1395153.1"/>
    <property type="molecule type" value="Genomic_DNA"/>
</dbReference>
<dbReference type="AlphaFoldDB" id="A0A9P0EET1"/>
<sequence length="73" mass="8309">MSSPELTRQIEGGSIEREAQRLQLQLRQVFKFGQPSSGSTPIGQLPIGRYQSCILSFLPVDRHSYLLIEVRYT</sequence>
<evidence type="ECO:0000313" key="1">
    <source>
        <dbReference type="EMBL" id="CAH1395153.1"/>
    </source>
</evidence>
<dbReference type="Proteomes" id="UP001152798">
    <property type="component" value="Chromosome 3"/>
</dbReference>
<gene>
    <name evidence="1" type="ORF">NEZAVI_LOCUS5480</name>
</gene>